<dbReference type="Gene3D" id="3.40.50.450">
    <property type="match status" value="1"/>
</dbReference>
<sequence length="156" mass="17882">MNQRRIYLACSWFSPEEVEFLQQGQQALRQNTSIDWDNSFRPLEHQFQDLDVQKHPEAFADPLWQMGTFQNDLLGINAADLVCGLFLPQKPDSGMAFEFGYAYASHKPIIAVIPDTSTEPINLMLVPSVTRYIRISELANFDFNHLDFALHAVSVY</sequence>
<dbReference type="SUPFAM" id="SSF52309">
    <property type="entry name" value="N-(deoxy)ribosyltransferase-like"/>
    <property type="match status" value="1"/>
</dbReference>
<dbReference type="EMBL" id="JABZEC010000001">
    <property type="protein sequence ID" value="NVY95603.1"/>
    <property type="molecule type" value="Genomic_DNA"/>
</dbReference>
<dbReference type="AlphaFoldDB" id="A0A850QY69"/>
<protein>
    <submittedName>
        <fullName evidence="1">Nucleoside 2-deoxyribosyltransferase</fullName>
    </submittedName>
</protein>
<reference evidence="1 2" key="1">
    <citation type="submission" date="2020-06" db="EMBL/GenBank/DDBJ databases">
        <authorList>
            <person name="Kang J."/>
        </authorList>
    </citation>
    <scope>NUCLEOTIDE SEQUENCE [LARGE SCALE GENOMIC DNA]</scope>
    <source>
        <strain evidence="1 2">DCY120</strain>
    </source>
</reference>
<organism evidence="1 2">
    <name type="scientific">Bombilactobacillus apium</name>
    <dbReference type="NCBI Taxonomy" id="2675299"/>
    <lineage>
        <taxon>Bacteria</taxon>
        <taxon>Bacillati</taxon>
        <taxon>Bacillota</taxon>
        <taxon>Bacilli</taxon>
        <taxon>Lactobacillales</taxon>
        <taxon>Lactobacillaceae</taxon>
        <taxon>Bombilactobacillus</taxon>
    </lineage>
</organism>
<evidence type="ECO:0000313" key="2">
    <source>
        <dbReference type="Proteomes" id="UP000563523"/>
    </source>
</evidence>
<dbReference type="Pfam" id="PF05014">
    <property type="entry name" value="Nuc_deoxyrib_tr"/>
    <property type="match status" value="1"/>
</dbReference>
<dbReference type="RefSeq" id="WP_176941778.1">
    <property type="nucleotide sequence ID" value="NZ_JABZEC010000001.1"/>
</dbReference>
<comment type="caution">
    <text evidence="1">The sequence shown here is derived from an EMBL/GenBank/DDBJ whole genome shotgun (WGS) entry which is preliminary data.</text>
</comment>
<dbReference type="Proteomes" id="UP000563523">
    <property type="component" value="Unassembled WGS sequence"/>
</dbReference>
<proteinExistence type="predicted"/>
<dbReference type="InterPro" id="IPR007710">
    <property type="entry name" value="Nucleoside_deoxyribTrfase"/>
</dbReference>
<evidence type="ECO:0000313" key="1">
    <source>
        <dbReference type="EMBL" id="NVY95603.1"/>
    </source>
</evidence>
<name>A0A850QY69_9LACO</name>
<keyword evidence="1" id="KW-0808">Transferase</keyword>
<gene>
    <name evidence="1" type="ORF">HU830_00060</name>
</gene>
<keyword evidence="2" id="KW-1185">Reference proteome</keyword>
<dbReference type="GO" id="GO:0016740">
    <property type="term" value="F:transferase activity"/>
    <property type="evidence" value="ECO:0007669"/>
    <property type="project" value="UniProtKB-KW"/>
</dbReference>
<accession>A0A850QY69</accession>